<proteinExistence type="predicted"/>
<name>A0AAE8XSH6_9CAUD</name>
<organism evidence="1 2">
    <name type="scientific">Halorubrum phage HRTV-17</name>
    <dbReference type="NCBI Taxonomy" id="2877997"/>
    <lineage>
        <taxon>Viruses</taxon>
        <taxon>Duplodnaviria</taxon>
        <taxon>Heunggongvirae</taxon>
        <taxon>Uroviricota</taxon>
        <taxon>Caudoviricetes</taxon>
        <taxon>Thumleimavirales</taxon>
        <taxon>Hafunaviridae</taxon>
        <taxon>Haloferacalesvirus</taxon>
        <taxon>Haloferacalesvirus hv8</taxon>
    </lineage>
</organism>
<dbReference type="EMBL" id="MZ334493">
    <property type="protein sequence ID" value="UBF19229.1"/>
    <property type="molecule type" value="Genomic_DNA"/>
</dbReference>
<evidence type="ECO:0000313" key="2">
    <source>
        <dbReference type="Proteomes" id="UP000827294"/>
    </source>
</evidence>
<evidence type="ECO:0000313" key="1">
    <source>
        <dbReference type="EMBL" id="UBF19229.1"/>
    </source>
</evidence>
<dbReference type="Proteomes" id="UP000827294">
    <property type="component" value="Segment"/>
</dbReference>
<accession>A0AAE8XSH6</accession>
<gene>
    <name evidence="1" type="ORF">HRTV-17_gp30</name>
</gene>
<sequence>MATLHDEIEELVDSLPSYYGNGEDSGNWKLLDAVGRQVVDLDGDVTEVDRETTVQEALDVDSLEELAGMVQVQRYSGESRDHYRARIIAEYQLNTSEGTIEDVFNTMATILGCEVEDVWFQDWRFLFGEVHDRTVCFLVPYDDVQNIDLSGEDISEVARKLAPVGTTVKTQYNGSLRYKTKEDYESGNWNGYKNGYDALDSEGNPTGEGGTKGGLIQ</sequence>
<protein>
    <submittedName>
        <fullName evidence="1">P2 gpI-like phage tail protein</fullName>
    </submittedName>
</protein>
<reference evidence="1" key="1">
    <citation type="submission" date="2021-05" db="EMBL/GenBank/DDBJ databases">
        <title>Diversity, taxonomy and evolution of archaeal viruses of the class Caudoviricetes.</title>
        <authorList>
            <person name="Liu Y."/>
            <person name="Demina T.A."/>
            <person name="Roux S."/>
            <person name="Aiewsakun P."/>
            <person name="Kazlauskas D."/>
            <person name="Simmonds P."/>
            <person name="Prangishvili D."/>
            <person name="Oksanen H.M."/>
            <person name="Krupovic M."/>
        </authorList>
    </citation>
    <scope>NUCLEOTIDE SEQUENCE</scope>
    <source>
        <strain evidence="1">HRTV-17/5</strain>
    </source>
</reference>